<evidence type="ECO:0000256" key="2">
    <source>
        <dbReference type="SAM" id="MobiDB-lite"/>
    </source>
</evidence>
<accession>C3YXD1</accession>
<dbReference type="AlphaFoldDB" id="C3YXD1"/>
<protein>
    <recommendedName>
        <fullName evidence="3">Mitochondrial transcription rescue factor 1 C-terminal domain-containing protein</fullName>
    </recommendedName>
</protein>
<dbReference type="CDD" id="cd00165">
    <property type="entry name" value="S4"/>
    <property type="match status" value="1"/>
</dbReference>
<organism>
    <name type="scientific">Branchiostoma floridae</name>
    <name type="common">Florida lancelet</name>
    <name type="synonym">Amphioxus</name>
    <dbReference type="NCBI Taxonomy" id="7739"/>
    <lineage>
        <taxon>Eukaryota</taxon>
        <taxon>Metazoa</taxon>
        <taxon>Chordata</taxon>
        <taxon>Cephalochordata</taxon>
        <taxon>Leptocardii</taxon>
        <taxon>Amphioxiformes</taxon>
        <taxon>Branchiostomatidae</taxon>
        <taxon>Branchiostoma</taxon>
    </lineage>
</organism>
<dbReference type="eggNOG" id="KOG4837">
    <property type="taxonomic scope" value="Eukaryota"/>
</dbReference>
<sequence length="250" mass="28049">MLRRGTILRVLTRQCSRETARCLGPSRLLKVPLPLDRRSVLGGPSNCQLSTLRLDTRIERSFAPVLNFSRTYASKKGKKGAQKPAEPSDSEDSDEEDEKDPLEDDSDYEDVDDSSEPKDYKDITRVVPSVRLDAVLKAGLDTSRHKIEEEFYSNKIRVNGQKVLKKSISLKEGDMVDLIRTTQTEQERMMSVSRVVLLKTENRTTQSGNTRCFVLMMLSPSVSTKSHSSSNIMSYACPSDGNLCKINVIV</sequence>
<keyword evidence="1" id="KW-0694">RNA-binding</keyword>
<dbReference type="InParanoid" id="C3YXD1"/>
<proteinExistence type="predicted"/>
<evidence type="ECO:0000256" key="1">
    <source>
        <dbReference type="PROSITE-ProRule" id="PRU00182"/>
    </source>
</evidence>
<gene>
    <name evidence="4" type="ORF">BRAFLDRAFT_81803</name>
</gene>
<evidence type="ECO:0000259" key="3">
    <source>
        <dbReference type="Pfam" id="PF25818"/>
    </source>
</evidence>
<dbReference type="InterPro" id="IPR036986">
    <property type="entry name" value="S4_RNA-bd_sf"/>
</dbReference>
<dbReference type="STRING" id="7739.C3YXD1"/>
<feature type="domain" description="Mitochondrial transcription rescue factor 1 C-terminal" evidence="3">
    <location>
        <begin position="121"/>
        <end position="211"/>
    </location>
</feature>
<feature type="compositionally biased region" description="Acidic residues" evidence="2">
    <location>
        <begin position="88"/>
        <end position="114"/>
    </location>
</feature>
<dbReference type="InterPro" id="IPR057896">
    <property type="entry name" value="MTRES1_C"/>
</dbReference>
<dbReference type="Pfam" id="PF25818">
    <property type="entry name" value="MTRES1_C"/>
    <property type="match status" value="1"/>
</dbReference>
<reference evidence="4" key="1">
    <citation type="journal article" date="2008" name="Nature">
        <title>The amphioxus genome and the evolution of the chordate karyotype.</title>
        <authorList>
            <consortium name="US DOE Joint Genome Institute (JGI-PGF)"/>
            <person name="Putnam N.H."/>
            <person name="Butts T."/>
            <person name="Ferrier D.E.K."/>
            <person name="Furlong R.F."/>
            <person name="Hellsten U."/>
            <person name="Kawashima T."/>
            <person name="Robinson-Rechavi M."/>
            <person name="Shoguchi E."/>
            <person name="Terry A."/>
            <person name="Yu J.-K."/>
            <person name="Benito-Gutierrez E.L."/>
            <person name="Dubchak I."/>
            <person name="Garcia-Fernandez J."/>
            <person name="Gibson-Brown J.J."/>
            <person name="Grigoriev I.V."/>
            <person name="Horton A.C."/>
            <person name="de Jong P.J."/>
            <person name="Jurka J."/>
            <person name="Kapitonov V.V."/>
            <person name="Kohara Y."/>
            <person name="Kuroki Y."/>
            <person name="Lindquist E."/>
            <person name="Lucas S."/>
            <person name="Osoegawa K."/>
            <person name="Pennacchio L.A."/>
            <person name="Salamov A.A."/>
            <person name="Satou Y."/>
            <person name="Sauka-Spengler T."/>
            <person name="Schmutz J."/>
            <person name="Shin-I T."/>
            <person name="Toyoda A."/>
            <person name="Bronner-Fraser M."/>
            <person name="Fujiyama A."/>
            <person name="Holland L.Z."/>
            <person name="Holland P.W.H."/>
            <person name="Satoh N."/>
            <person name="Rokhsar D.S."/>
        </authorList>
    </citation>
    <scope>NUCLEOTIDE SEQUENCE [LARGE SCALE GENOMIC DNA]</scope>
    <source>
        <strain evidence="4">S238N-H82</strain>
        <tissue evidence="4">Testes</tissue>
    </source>
</reference>
<feature type="region of interest" description="Disordered" evidence="2">
    <location>
        <begin position="73"/>
        <end position="122"/>
    </location>
</feature>
<dbReference type="PANTHER" id="PTHR13633">
    <property type="entry name" value="MITOCHONDRIAL TRANSCRIPTION RESCUE FACTOR 1"/>
    <property type="match status" value="1"/>
</dbReference>
<dbReference type="GO" id="GO:0003723">
    <property type="term" value="F:RNA binding"/>
    <property type="evidence" value="ECO:0007669"/>
    <property type="project" value="UniProtKB-KW"/>
</dbReference>
<dbReference type="PANTHER" id="PTHR13633:SF3">
    <property type="entry name" value="MITOCHONDRIAL TRANSCRIPTION RESCUE FACTOR 1"/>
    <property type="match status" value="1"/>
</dbReference>
<dbReference type="SUPFAM" id="SSF55174">
    <property type="entry name" value="Alpha-L RNA-binding motif"/>
    <property type="match status" value="1"/>
</dbReference>
<dbReference type="PROSITE" id="PS50889">
    <property type="entry name" value="S4"/>
    <property type="match status" value="1"/>
</dbReference>
<dbReference type="EMBL" id="GG666562">
    <property type="protein sequence ID" value="EEN55149.1"/>
    <property type="molecule type" value="Genomic_DNA"/>
</dbReference>
<name>C3YXD1_BRAFL</name>
<evidence type="ECO:0000313" key="4">
    <source>
        <dbReference type="EMBL" id="EEN55149.1"/>
    </source>
</evidence>
<dbReference type="Gene3D" id="3.10.290.10">
    <property type="entry name" value="RNA-binding S4 domain"/>
    <property type="match status" value="1"/>
</dbReference>